<comment type="caution">
    <text evidence="1">The sequence shown here is derived from an EMBL/GenBank/DDBJ whole genome shotgun (WGS) entry which is preliminary data.</text>
</comment>
<dbReference type="SUPFAM" id="SSF56784">
    <property type="entry name" value="HAD-like"/>
    <property type="match status" value="1"/>
</dbReference>
<dbReference type="InterPro" id="IPR023214">
    <property type="entry name" value="HAD_sf"/>
</dbReference>
<dbReference type="PANTHER" id="PTHR10000">
    <property type="entry name" value="PHOSPHOSERINE PHOSPHATASE"/>
    <property type="match status" value="1"/>
</dbReference>
<dbReference type="InterPro" id="IPR036412">
    <property type="entry name" value="HAD-like_sf"/>
</dbReference>
<dbReference type="SFLD" id="SFLDG01140">
    <property type="entry name" value="C2.B:_Phosphomannomutase_and_P"/>
    <property type="match status" value="1"/>
</dbReference>
<dbReference type="GO" id="GO:0016791">
    <property type="term" value="F:phosphatase activity"/>
    <property type="evidence" value="ECO:0007669"/>
    <property type="project" value="UniProtKB-ARBA"/>
</dbReference>
<dbReference type="Proteomes" id="UP000295500">
    <property type="component" value="Unassembled WGS sequence"/>
</dbReference>
<organism evidence="1 2">
    <name type="scientific">Aminicella lysinilytica</name>
    <dbReference type="NCBI Taxonomy" id="433323"/>
    <lineage>
        <taxon>Bacteria</taxon>
        <taxon>Bacillati</taxon>
        <taxon>Bacillota</taxon>
        <taxon>Clostridia</taxon>
        <taxon>Peptostreptococcales</taxon>
        <taxon>Anaerovoracaceae</taxon>
        <taxon>Aminicella</taxon>
    </lineage>
</organism>
<keyword evidence="2" id="KW-1185">Reference proteome</keyword>
<proteinExistence type="predicted"/>
<dbReference type="EMBL" id="SNXO01000012">
    <property type="protein sequence ID" value="TDP57479.1"/>
    <property type="molecule type" value="Genomic_DNA"/>
</dbReference>
<dbReference type="PANTHER" id="PTHR10000:SF8">
    <property type="entry name" value="HAD SUPERFAMILY HYDROLASE-LIKE, TYPE 3"/>
    <property type="match status" value="1"/>
</dbReference>
<dbReference type="Gene3D" id="3.30.1240.10">
    <property type="match status" value="1"/>
</dbReference>
<dbReference type="GO" id="GO:0005829">
    <property type="term" value="C:cytosol"/>
    <property type="evidence" value="ECO:0007669"/>
    <property type="project" value="TreeGrafter"/>
</dbReference>
<name>A0A4R6Q8J5_9FIRM</name>
<evidence type="ECO:0008006" key="3">
    <source>
        <dbReference type="Google" id="ProtNLM"/>
    </source>
</evidence>
<dbReference type="CDD" id="cd07516">
    <property type="entry name" value="HAD_Pase"/>
    <property type="match status" value="1"/>
</dbReference>
<dbReference type="NCBIfam" id="TIGR00099">
    <property type="entry name" value="Cof-subfamily"/>
    <property type="match status" value="1"/>
</dbReference>
<dbReference type="Pfam" id="PF08282">
    <property type="entry name" value="Hydrolase_3"/>
    <property type="match status" value="1"/>
</dbReference>
<dbReference type="InterPro" id="IPR000150">
    <property type="entry name" value="Cof"/>
</dbReference>
<dbReference type="RefSeq" id="WP_166635370.1">
    <property type="nucleotide sequence ID" value="NZ_SNXO01000012.1"/>
</dbReference>
<dbReference type="Gene3D" id="3.40.50.1000">
    <property type="entry name" value="HAD superfamily/HAD-like"/>
    <property type="match status" value="1"/>
</dbReference>
<reference evidence="1 2" key="1">
    <citation type="submission" date="2019-03" db="EMBL/GenBank/DDBJ databases">
        <title>Genomic Encyclopedia of Type Strains, Phase IV (KMG-IV): sequencing the most valuable type-strain genomes for metagenomic binning, comparative biology and taxonomic classification.</title>
        <authorList>
            <person name="Goeker M."/>
        </authorList>
    </citation>
    <scope>NUCLEOTIDE SEQUENCE [LARGE SCALE GENOMIC DNA]</scope>
    <source>
        <strain evidence="1 2">DSM 28287</strain>
    </source>
</reference>
<dbReference type="NCBIfam" id="TIGR01484">
    <property type="entry name" value="HAD-SF-IIB"/>
    <property type="match status" value="1"/>
</dbReference>
<dbReference type="PROSITE" id="PS01229">
    <property type="entry name" value="COF_2"/>
    <property type="match status" value="1"/>
</dbReference>
<dbReference type="GO" id="GO:0000287">
    <property type="term" value="F:magnesium ion binding"/>
    <property type="evidence" value="ECO:0007669"/>
    <property type="project" value="TreeGrafter"/>
</dbReference>
<evidence type="ECO:0000313" key="2">
    <source>
        <dbReference type="Proteomes" id="UP000295500"/>
    </source>
</evidence>
<evidence type="ECO:0000313" key="1">
    <source>
        <dbReference type="EMBL" id="TDP57479.1"/>
    </source>
</evidence>
<dbReference type="SFLD" id="SFLDS00003">
    <property type="entry name" value="Haloacid_Dehalogenase"/>
    <property type="match status" value="1"/>
</dbReference>
<sequence length="279" mass="30677">MSDKKIKMIALDLDGTTLRSDHTLSPRTMAAFKASMEQGVHIVVSTGRVYSALPKLLFGIEGLEYVINSNGAQITELATGRRIYENYMDPDAVEQVVAILRGSGISVETFVDGQAYADADEFYDIKEHGSTFRDANYVLTTRNPIPNILDFMLEHKDKIENISLNFEFTADKDRMWPVLTAIDNMTLTSSFAHNFEMGGATTSKAEALRFLMDRLGVTKDHLMACGDNPNDSLMIELARVGVVMGNASDHMKSQADYVTDGNNDDGVAKAIEKFVLGGA</sequence>
<protein>
    <recommendedName>
        <fullName evidence="3">Cof subfamily protein (Haloacid dehalogenase superfamily)/HAD superfamily hydrolase (TIGR01484 family)</fullName>
    </recommendedName>
</protein>
<gene>
    <name evidence="1" type="ORF">EV211_11229</name>
</gene>
<dbReference type="InterPro" id="IPR006379">
    <property type="entry name" value="HAD-SF_hydro_IIB"/>
</dbReference>
<dbReference type="AlphaFoldDB" id="A0A4R6Q8J5"/>
<accession>A0A4R6Q8J5</accession>